<evidence type="ECO:0008006" key="4">
    <source>
        <dbReference type="Google" id="ProtNLM"/>
    </source>
</evidence>
<sequence>MTALLSMVHWAAWTVAALAVILLVFVLLGPCRLQAAGRVGTTSEGSLSATWYWGVVRIRLRVGEPRRADGTPEPTNGRSEPTSGGSGLGIEPLLPAMEGSGSPTAQETLPGSGPDARHPGPELELRIAGIPVAKRRAGPSRAGATRRGRKRRRARRDTRQKSAGGRTSGFDARDLPRLLRRMRDEEWIATAFTVLGRLAKALHLEFQARGTYATPDPAWTGWIAALQAALEPVAGAATKERISLGIQPDFVNTVPDLTLRGQARFTPIAILGTALSLLARKDVRRLLRALRNLWRAPGRRDRTQQGGALTWLRKRLTPLSRIWKISSIRRRSSESPSPSATPRSSR</sequence>
<dbReference type="AlphaFoldDB" id="A0A2K8N347"/>
<dbReference type="KEGG" id="kyr:CVV65_02275"/>
<evidence type="ECO:0000256" key="1">
    <source>
        <dbReference type="SAM" id="MobiDB-lite"/>
    </source>
</evidence>
<keyword evidence="3" id="KW-1185">Reference proteome</keyword>
<dbReference type="EMBL" id="CP024955">
    <property type="protein sequence ID" value="ATY83933.1"/>
    <property type="molecule type" value="Genomic_DNA"/>
</dbReference>
<evidence type="ECO:0000313" key="2">
    <source>
        <dbReference type="EMBL" id="ATY83933.1"/>
    </source>
</evidence>
<feature type="compositionally biased region" description="Basic and acidic residues" evidence="1">
    <location>
        <begin position="115"/>
        <end position="125"/>
    </location>
</feature>
<dbReference type="Proteomes" id="UP000231932">
    <property type="component" value="Chromosome"/>
</dbReference>
<name>A0A2K8N347_9BACL</name>
<dbReference type="OrthoDB" id="9954472at2"/>
<proteinExistence type="predicted"/>
<feature type="region of interest" description="Disordered" evidence="1">
    <location>
        <begin position="64"/>
        <end position="170"/>
    </location>
</feature>
<feature type="compositionally biased region" description="Basic residues" evidence="1">
    <location>
        <begin position="133"/>
        <end position="158"/>
    </location>
</feature>
<protein>
    <recommendedName>
        <fullName evidence="4">DUF2953 domain-containing protein</fullName>
    </recommendedName>
</protein>
<gene>
    <name evidence="2" type="ORF">CVV65_02275</name>
</gene>
<dbReference type="RefSeq" id="WP_100666769.1">
    <property type="nucleotide sequence ID" value="NZ_CP024955.1"/>
</dbReference>
<feature type="compositionally biased region" description="Polar residues" evidence="1">
    <location>
        <begin position="73"/>
        <end position="83"/>
    </location>
</feature>
<accession>A0A2K8N347</accession>
<evidence type="ECO:0000313" key="3">
    <source>
        <dbReference type="Proteomes" id="UP000231932"/>
    </source>
</evidence>
<reference evidence="3" key="1">
    <citation type="submission" date="2017-11" db="EMBL/GenBank/DDBJ databases">
        <title>Complete Genome Sequence of Kyrpidia sp. Strain EA-1, a thermophilic, hydrogen-oxidizing Bacterium, isolated from the Azores.</title>
        <authorList>
            <person name="Reiner J.E."/>
            <person name="Lapp C.J."/>
            <person name="Bunk B."/>
            <person name="Gescher J."/>
        </authorList>
    </citation>
    <scope>NUCLEOTIDE SEQUENCE [LARGE SCALE GENOMIC DNA]</scope>
    <source>
        <strain evidence="3">EA-1</strain>
    </source>
</reference>
<organism evidence="2 3">
    <name type="scientific">Kyrpidia spormannii</name>
    <dbReference type="NCBI Taxonomy" id="2055160"/>
    <lineage>
        <taxon>Bacteria</taxon>
        <taxon>Bacillati</taxon>
        <taxon>Bacillota</taxon>
        <taxon>Bacilli</taxon>
        <taxon>Bacillales</taxon>
        <taxon>Alicyclobacillaceae</taxon>
        <taxon>Kyrpidia</taxon>
    </lineage>
</organism>